<dbReference type="InterPro" id="IPR052969">
    <property type="entry name" value="Thr-specific_kinase-like"/>
</dbReference>
<reference evidence="5 6" key="1">
    <citation type="submission" date="2018-06" db="EMBL/GenBank/DDBJ databases">
        <title>Comparative genomics reveals the genomic features of Rhizophagus irregularis, R. cerebriforme, R. diaphanum and Gigaspora rosea, and their symbiotic lifestyle signature.</title>
        <authorList>
            <person name="Morin E."/>
            <person name="San Clemente H."/>
            <person name="Chen E.C.H."/>
            <person name="De La Providencia I."/>
            <person name="Hainaut M."/>
            <person name="Kuo A."/>
            <person name="Kohler A."/>
            <person name="Murat C."/>
            <person name="Tang N."/>
            <person name="Roy S."/>
            <person name="Loubradou J."/>
            <person name="Henrissat B."/>
            <person name="Grigoriev I.V."/>
            <person name="Corradi N."/>
            <person name="Roux C."/>
            <person name="Martin F.M."/>
        </authorList>
    </citation>
    <scope>NUCLEOTIDE SEQUENCE [LARGE SCALE GENOMIC DNA]</scope>
    <source>
        <strain evidence="5 6">DAOM 227022</strain>
    </source>
</reference>
<evidence type="ECO:0000313" key="5">
    <source>
        <dbReference type="EMBL" id="RIA81492.1"/>
    </source>
</evidence>
<organism evidence="5 6">
    <name type="scientific">Glomus cerebriforme</name>
    <dbReference type="NCBI Taxonomy" id="658196"/>
    <lineage>
        <taxon>Eukaryota</taxon>
        <taxon>Fungi</taxon>
        <taxon>Fungi incertae sedis</taxon>
        <taxon>Mucoromycota</taxon>
        <taxon>Glomeromycotina</taxon>
        <taxon>Glomeromycetes</taxon>
        <taxon>Glomerales</taxon>
        <taxon>Glomeraceae</taxon>
        <taxon>Glomus</taxon>
    </lineage>
</organism>
<dbReference type="AlphaFoldDB" id="A0A397S7N5"/>
<protein>
    <submittedName>
        <fullName evidence="5">Kinase-like domain-containing protein</fullName>
    </submittedName>
</protein>
<name>A0A397S7N5_9GLOM</name>
<dbReference type="Gene3D" id="3.40.50.410">
    <property type="entry name" value="von Willebrand factor, type A domain"/>
    <property type="match status" value="1"/>
</dbReference>
<sequence>MDVDLCFVLDCTGSMKPHIAAAKDCILQVSNKCKLLNPNIKLRIGFCGYRDHQNGSDRLQIFDFTDQYEEFKKYLQGVSAIYNEDYPEDVFGGLNAAITRLNWRNGTRILFHIGDYPPHGSQFHDFRDDYPNGDPYGLTAESVLEKMQSENILYFFGKITHFTEKMLQKFRSIIGEFPTFDLVGDDPIKLIDKFFKSASSSITMAVSLTSSIGSGSKDIYDLQRKKLEMDLNEPDWNKLPLQTGVIMRYILPKNLVELKDLKYFNKSNLVSESFSFKIATKPFSAGTERCAYYAINTKKSPIEKMVMKEYHRIGKGNPFEKYLEAVEISIVSYFLSIKFNSIAERNKIHKVNFINAKLIRTGTVGPNTQYYTIEPKLQDAEYKRFNSNSGVIVEFHPTLEAFAHYTYQYTKGYLVVYDLQGIELTDQYVLTDPAIHCVDALRFGRTNFGERGIKQCFLENHKCNDVCKKLKLKNIDTINKGQKCNIL</sequence>
<dbReference type="GO" id="GO:0005524">
    <property type="term" value="F:ATP binding"/>
    <property type="evidence" value="ECO:0007669"/>
    <property type="project" value="InterPro"/>
</dbReference>
<evidence type="ECO:0000256" key="1">
    <source>
        <dbReference type="ARBA" id="ARBA00022527"/>
    </source>
</evidence>
<dbReference type="SUPFAM" id="SSF53300">
    <property type="entry name" value="vWA-like"/>
    <property type="match status" value="1"/>
</dbReference>
<dbReference type="Pfam" id="PF02816">
    <property type="entry name" value="Alpha_kinase"/>
    <property type="match status" value="1"/>
</dbReference>
<dbReference type="InterPro" id="IPR004166">
    <property type="entry name" value="a-kinase_dom"/>
</dbReference>
<dbReference type="EMBL" id="QKYT01000788">
    <property type="protein sequence ID" value="RIA81492.1"/>
    <property type="molecule type" value="Genomic_DNA"/>
</dbReference>
<evidence type="ECO:0000313" key="6">
    <source>
        <dbReference type="Proteomes" id="UP000265703"/>
    </source>
</evidence>
<proteinExistence type="predicted"/>
<evidence type="ECO:0000259" key="4">
    <source>
        <dbReference type="PROSITE" id="PS51158"/>
    </source>
</evidence>
<dbReference type="InterPro" id="IPR011009">
    <property type="entry name" value="Kinase-like_dom_sf"/>
</dbReference>
<dbReference type="PANTHER" id="PTHR47763">
    <property type="entry name" value="ALPHA-PROTEIN KINASE VWKA"/>
    <property type="match status" value="1"/>
</dbReference>
<dbReference type="GO" id="GO:0004674">
    <property type="term" value="F:protein serine/threonine kinase activity"/>
    <property type="evidence" value="ECO:0007669"/>
    <property type="project" value="UniProtKB-KW"/>
</dbReference>
<evidence type="ECO:0000256" key="3">
    <source>
        <dbReference type="ARBA" id="ARBA00022777"/>
    </source>
</evidence>
<dbReference type="Proteomes" id="UP000265703">
    <property type="component" value="Unassembled WGS sequence"/>
</dbReference>
<dbReference type="Gene3D" id="3.20.200.10">
    <property type="entry name" value="MHCK/EF2 kinase"/>
    <property type="match status" value="1"/>
</dbReference>
<dbReference type="SUPFAM" id="SSF56112">
    <property type="entry name" value="Protein kinase-like (PK-like)"/>
    <property type="match status" value="1"/>
</dbReference>
<accession>A0A397S7N5</accession>
<keyword evidence="2" id="KW-0808">Transferase</keyword>
<comment type="caution">
    <text evidence="5">The sequence shown here is derived from an EMBL/GenBank/DDBJ whole genome shotgun (WGS) entry which is preliminary data.</text>
</comment>
<keyword evidence="3 5" id="KW-0418">Kinase</keyword>
<dbReference type="CDD" id="cd00198">
    <property type="entry name" value="vWFA"/>
    <property type="match status" value="1"/>
</dbReference>
<gene>
    <name evidence="5" type="ORF">C1645_790311</name>
</gene>
<evidence type="ECO:0000256" key="2">
    <source>
        <dbReference type="ARBA" id="ARBA00022679"/>
    </source>
</evidence>
<dbReference type="Gene3D" id="3.30.200.20">
    <property type="entry name" value="Phosphorylase Kinase, domain 1"/>
    <property type="match status" value="1"/>
</dbReference>
<keyword evidence="6" id="KW-1185">Reference proteome</keyword>
<keyword evidence="1" id="KW-0723">Serine/threonine-protein kinase</keyword>
<dbReference type="STRING" id="658196.A0A397S7N5"/>
<dbReference type="PROSITE" id="PS51158">
    <property type="entry name" value="ALPHA_KINASE"/>
    <property type="match status" value="1"/>
</dbReference>
<dbReference type="InterPro" id="IPR036465">
    <property type="entry name" value="vWFA_dom_sf"/>
</dbReference>
<dbReference type="SMART" id="SM00811">
    <property type="entry name" value="Alpha_kinase"/>
    <property type="match status" value="1"/>
</dbReference>
<dbReference type="OrthoDB" id="301415at2759"/>
<feature type="domain" description="Alpha-type protein kinase" evidence="4">
    <location>
        <begin position="228"/>
        <end position="475"/>
    </location>
</feature>
<dbReference type="PANTHER" id="PTHR47763:SF4">
    <property type="entry name" value="ALPHA-PROTEIN KINASE VWKA"/>
    <property type="match status" value="1"/>
</dbReference>